<feature type="transmembrane region" description="Helical" evidence="6">
    <location>
        <begin position="134"/>
        <end position="152"/>
    </location>
</feature>
<dbReference type="PANTHER" id="PTHR36115:SF6">
    <property type="entry name" value="PROLINE-RICH ANTIGEN HOMOLOG"/>
    <property type="match status" value="1"/>
</dbReference>
<dbReference type="InterPro" id="IPR010432">
    <property type="entry name" value="RDD"/>
</dbReference>
<comment type="caution">
    <text evidence="8">The sequence shown here is derived from an EMBL/GenBank/DDBJ whole genome shotgun (WGS) entry which is preliminary data.</text>
</comment>
<keyword evidence="2" id="KW-1003">Cell membrane</keyword>
<keyword evidence="5 6" id="KW-0472">Membrane</keyword>
<feature type="domain" description="RDD" evidence="7">
    <location>
        <begin position="10"/>
        <end position="164"/>
    </location>
</feature>
<evidence type="ECO:0000256" key="6">
    <source>
        <dbReference type="SAM" id="Phobius"/>
    </source>
</evidence>
<evidence type="ECO:0000256" key="4">
    <source>
        <dbReference type="ARBA" id="ARBA00022989"/>
    </source>
</evidence>
<sequence length="171" mass="19753">MEGSADLLALKRLAAYMADFLILATILTGLQLLISLVTGGWPFNQFRNGSQIELWVLCTMSLPAWMYFIVYEYLRQQTIGKQLSRLHVIRKDGGRITLWQACLRTFIKLVPWELTHLIVLVPVPWWEPGAEPNHWIYVPNVLILIYITWLFCTKGRRGPQDLIVGTQIKTE</sequence>
<feature type="transmembrane region" description="Helical" evidence="6">
    <location>
        <begin position="20"/>
        <end position="42"/>
    </location>
</feature>
<dbReference type="Proteomes" id="UP000273811">
    <property type="component" value="Unassembled WGS sequence"/>
</dbReference>
<proteinExistence type="predicted"/>
<keyword evidence="3 6" id="KW-0812">Transmembrane</keyword>
<dbReference type="RefSeq" id="WP_120074960.1">
    <property type="nucleotide sequence ID" value="NZ_QYTU02000037.1"/>
</dbReference>
<dbReference type="EMBL" id="QYTU02000037">
    <property type="protein sequence ID" value="RWR06264.1"/>
    <property type="molecule type" value="Genomic_DNA"/>
</dbReference>
<evidence type="ECO:0000256" key="1">
    <source>
        <dbReference type="ARBA" id="ARBA00004651"/>
    </source>
</evidence>
<accession>A0A443IM55</accession>
<dbReference type="OrthoDB" id="1450430at2"/>
<evidence type="ECO:0000256" key="2">
    <source>
        <dbReference type="ARBA" id="ARBA00022475"/>
    </source>
</evidence>
<dbReference type="PANTHER" id="PTHR36115">
    <property type="entry name" value="PROLINE-RICH ANTIGEN HOMOLOG-RELATED"/>
    <property type="match status" value="1"/>
</dbReference>
<name>A0A443IM55_9BACI</name>
<dbReference type="InterPro" id="IPR051791">
    <property type="entry name" value="Pra-immunoreactive"/>
</dbReference>
<keyword evidence="4 6" id="KW-1133">Transmembrane helix</keyword>
<gene>
    <name evidence="8" type="ORF">D4N35_014545</name>
</gene>
<comment type="subcellular location">
    <subcellularLocation>
        <location evidence="1">Cell membrane</location>
        <topology evidence="1">Multi-pass membrane protein</topology>
    </subcellularLocation>
</comment>
<evidence type="ECO:0000256" key="3">
    <source>
        <dbReference type="ARBA" id="ARBA00022692"/>
    </source>
</evidence>
<evidence type="ECO:0000313" key="9">
    <source>
        <dbReference type="Proteomes" id="UP000273811"/>
    </source>
</evidence>
<dbReference type="Pfam" id="PF06271">
    <property type="entry name" value="RDD"/>
    <property type="match status" value="1"/>
</dbReference>
<organism evidence="8 9">
    <name type="scientific">Siminovitchia fortis</name>
    <dbReference type="NCBI Taxonomy" id="254758"/>
    <lineage>
        <taxon>Bacteria</taxon>
        <taxon>Bacillati</taxon>
        <taxon>Bacillota</taxon>
        <taxon>Bacilli</taxon>
        <taxon>Bacillales</taxon>
        <taxon>Bacillaceae</taxon>
        <taxon>Siminovitchia</taxon>
    </lineage>
</organism>
<evidence type="ECO:0000256" key="5">
    <source>
        <dbReference type="ARBA" id="ARBA00023136"/>
    </source>
</evidence>
<reference evidence="8" key="1">
    <citation type="submission" date="2018-12" db="EMBL/GenBank/DDBJ databases">
        <authorList>
            <person name="Sun L."/>
            <person name="Chen Z."/>
        </authorList>
    </citation>
    <scope>NUCLEOTIDE SEQUENCE [LARGE SCALE GENOMIC DNA]</scope>
    <source>
        <strain evidence="8">DSM 16012</strain>
    </source>
</reference>
<feature type="transmembrane region" description="Helical" evidence="6">
    <location>
        <begin position="54"/>
        <end position="74"/>
    </location>
</feature>
<dbReference type="AlphaFoldDB" id="A0A443IM55"/>
<dbReference type="GO" id="GO:0005886">
    <property type="term" value="C:plasma membrane"/>
    <property type="evidence" value="ECO:0007669"/>
    <property type="project" value="UniProtKB-SubCell"/>
</dbReference>
<evidence type="ECO:0000259" key="7">
    <source>
        <dbReference type="Pfam" id="PF06271"/>
    </source>
</evidence>
<evidence type="ECO:0000313" key="8">
    <source>
        <dbReference type="EMBL" id="RWR06264.1"/>
    </source>
</evidence>
<protein>
    <submittedName>
        <fullName evidence="8">RDD family protein</fullName>
    </submittedName>
</protein>
<keyword evidence="9" id="KW-1185">Reference proteome</keyword>